<comment type="similarity">
    <text evidence="1 6">Belongs to the ATG17 family.</text>
</comment>
<sequence length="490" mass="54311">MATSPSPASSAVHSPSVSVETLVEHLLAAKRSLASVRLVLRANDLTTHARQLHEESVILGAQTAFLRTGVGEQIKLLARVTGSMNKTYKASRREFNSLIKTLDTANDKLKDTMDMLRGTAVDPVFRPEGEDPKNLLDFVDETQVDGIVNALKASLVELQATLTSFDGDLLRLENDMRTLKQALESSASPPSPGSPGDSGRQRPNLPPIHDLLRSLTEQSHSMATHLVSLNRHFDMCVTAVRITEGGAALARRKAAEDSGEADPVSISGVIDQQETNIDDLDPAAKSEIVQVVMQDSPEVDEVVADLNAEMHQVDVDFSLLKHQTDQIQSAHTAIMQAFHIMDDIGSRLQGYIAAEVEFINRWEVEKDSIFARLEEMENLRYFYDGYANAYDSLILEVKRRRAVETKIQGIWRKAKEAVDKLVETDWKDRETFRSEVGDYIPTDLWVGMSGPLRKWEVVRAQVDESSASPEDDKIAEYMQGQDEAEGTTAP</sequence>
<dbReference type="GO" id="GO:1990316">
    <property type="term" value="C:Atg1/ULK1 kinase complex"/>
    <property type="evidence" value="ECO:0007669"/>
    <property type="project" value="TreeGrafter"/>
</dbReference>
<dbReference type="PANTHER" id="PTHR28005:SF1">
    <property type="entry name" value="AUTOPHAGY-RELATED PROTEIN 17"/>
    <property type="match status" value="1"/>
</dbReference>
<protein>
    <recommendedName>
        <fullName evidence="2 6">Autophagy-related protein 17</fullName>
    </recommendedName>
</protein>
<evidence type="ECO:0000256" key="7">
    <source>
        <dbReference type="SAM" id="MobiDB-lite"/>
    </source>
</evidence>
<keyword evidence="3 6" id="KW-0963">Cytoplasm</keyword>
<dbReference type="RefSeq" id="XP_040780721.1">
    <property type="nucleotide sequence ID" value="XM_040921923.1"/>
</dbReference>
<name>A0A9P5CU46_CRYP1</name>
<proteinExistence type="inferred from homology"/>
<evidence type="ECO:0000256" key="4">
    <source>
        <dbReference type="ARBA" id="ARBA00023006"/>
    </source>
</evidence>
<evidence type="ECO:0000256" key="1">
    <source>
        <dbReference type="ARBA" id="ARBA00006259"/>
    </source>
</evidence>
<evidence type="ECO:0000259" key="8">
    <source>
        <dbReference type="Pfam" id="PF04108"/>
    </source>
</evidence>
<evidence type="ECO:0000256" key="2">
    <source>
        <dbReference type="ARBA" id="ARBA00013806"/>
    </source>
</evidence>
<comment type="function">
    <text evidence="6">Autophagy-specific protein that functions in response to autophagy-inducing signals as a scaffold to recruit other ATG proteins to organize preautophagosomal structure (PAS) formation. Modulates the timing and magnitude of the autophagy response, such as the size of the sequestering vesicles. Plays particularly a role in pexophagy and nucleophagy.</text>
</comment>
<dbReference type="GO" id="GO:0000422">
    <property type="term" value="P:autophagy of mitochondrion"/>
    <property type="evidence" value="ECO:0007669"/>
    <property type="project" value="TreeGrafter"/>
</dbReference>
<dbReference type="GO" id="GO:0000045">
    <property type="term" value="P:autophagosome assembly"/>
    <property type="evidence" value="ECO:0007669"/>
    <property type="project" value="TreeGrafter"/>
</dbReference>
<dbReference type="InterPro" id="IPR007240">
    <property type="entry name" value="Atg17"/>
</dbReference>
<dbReference type="AlphaFoldDB" id="A0A9P5CU46"/>
<dbReference type="InterPro" id="IPR045326">
    <property type="entry name" value="ATG17-like_dom"/>
</dbReference>
<evidence type="ECO:0000313" key="10">
    <source>
        <dbReference type="Proteomes" id="UP000803844"/>
    </source>
</evidence>
<keyword evidence="4 6" id="KW-0072">Autophagy</keyword>
<dbReference type="GO" id="GO:0030295">
    <property type="term" value="F:protein kinase activator activity"/>
    <property type="evidence" value="ECO:0007669"/>
    <property type="project" value="TreeGrafter"/>
</dbReference>
<gene>
    <name evidence="9" type="ORF">M406DRAFT_343847</name>
</gene>
<evidence type="ECO:0000256" key="6">
    <source>
        <dbReference type="RuleBase" id="RU368080"/>
    </source>
</evidence>
<dbReference type="GO" id="GO:0034727">
    <property type="term" value="P:piecemeal microautophagy of the nucleus"/>
    <property type="evidence" value="ECO:0007669"/>
    <property type="project" value="TreeGrafter"/>
</dbReference>
<accession>A0A9P5CU46</accession>
<evidence type="ECO:0000256" key="5">
    <source>
        <dbReference type="ARBA" id="ARBA00023136"/>
    </source>
</evidence>
<reference evidence="9" key="1">
    <citation type="journal article" date="2020" name="Phytopathology">
        <title>Genome sequence of the chestnut blight fungus Cryphonectria parasitica EP155: A fundamental resource for an archetypical invasive plant pathogen.</title>
        <authorList>
            <person name="Crouch J.A."/>
            <person name="Dawe A."/>
            <person name="Aerts A."/>
            <person name="Barry K."/>
            <person name="Churchill A.C.L."/>
            <person name="Grimwood J."/>
            <person name="Hillman B."/>
            <person name="Milgroom M.G."/>
            <person name="Pangilinan J."/>
            <person name="Smith M."/>
            <person name="Salamov A."/>
            <person name="Schmutz J."/>
            <person name="Yadav J."/>
            <person name="Grigoriev I.V."/>
            <person name="Nuss D."/>
        </authorList>
    </citation>
    <scope>NUCLEOTIDE SEQUENCE</scope>
    <source>
        <strain evidence="9">EP155</strain>
    </source>
</reference>
<evidence type="ECO:0000313" key="9">
    <source>
        <dbReference type="EMBL" id="KAF3769760.1"/>
    </source>
</evidence>
<dbReference type="GO" id="GO:0060090">
    <property type="term" value="F:molecular adaptor activity"/>
    <property type="evidence" value="ECO:0007669"/>
    <property type="project" value="TreeGrafter"/>
</dbReference>
<feature type="region of interest" description="Disordered" evidence="7">
    <location>
        <begin position="463"/>
        <end position="490"/>
    </location>
</feature>
<evidence type="ECO:0000256" key="3">
    <source>
        <dbReference type="ARBA" id="ARBA00022490"/>
    </source>
</evidence>
<dbReference type="GeneID" id="63839052"/>
<keyword evidence="10" id="KW-1185">Reference proteome</keyword>
<dbReference type="Pfam" id="PF04108">
    <property type="entry name" value="ATG17_like"/>
    <property type="match status" value="1"/>
</dbReference>
<keyword evidence="5" id="KW-0472">Membrane</keyword>
<dbReference type="Proteomes" id="UP000803844">
    <property type="component" value="Unassembled WGS sequence"/>
</dbReference>
<feature type="domain" description="Autophagy protein ATG17-like" evidence="8">
    <location>
        <begin position="32"/>
        <end position="440"/>
    </location>
</feature>
<comment type="subcellular location">
    <subcellularLocation>
        <location evidence="6">Cytoplasm</location>
    </subcellularLocation>
    <subcellularLocation>
        <location evidence="6">Preautophagosomal structure membrane</location>
        <topology evidence="6">Peripheral membrane protein</topology>
    </subcellularLocation>
</comment>
<comment type="caution">
    <text evidence="9">The sequence shown here is derived from an EMBL/GenBank/DDBJ whole genome shotgun (WGS) entry which is preliminary data.</text>
</comment>
<dbReference type="OrthoDB" id="1937984at2759"/>
<feature type="region of interest" description="Disordered" evidence="7">
    <location>
        <begin position="182"/>
        <end position="207"/>
    </location>
</feature>
<dbReference type="PANTHER" id="PTHR28005">
    <property type="entry name" value="AUTOPHAGY-RELATED PROTEIN 17"/>
    <property type="match status" value="1"/>
</dbReference>
<dbReference type="GO" id="GO:0034045">
    <property type="term" value="C:phagophore assembly site membrane"/>
    <property type="evidence" value="ECO:0007669"/>
    <property type="project" value="UniProtKB-SubCell"/>
</dbReference>
<dbReference type="EMBL" id="MU032344">
    <property type="protein sequence ID" value="KAF3769760.1"/>
    <property type="molecule type" value="Genomic_DNA"/>
</dbReference>
<organism evidence="9 10">
    <name type="scientific">Cryphonectria parasitica (strain ATCC 38755 / EP155)</name>
    <dbReference type="NCBI Taxonomy" id="660469"/>
    <lineage>
        <taxon>Eukaryota</taxon>
        <taxon>Fungi</taxon>
        <taxon>Dikarya</taxon>
        <taxon>Ascomycota</taxon>
        <taxon>Pezizomycotina</taxon>
        <taxon>Sordariomycetes</taxon>
        <taxon>Sordariomycetidae</taxon>
        <taxon>Diaporthales</taxon>
        <taxon>Cryphonectriaceae</taxon>
        <taxon>Cryphonectria-Endothia species complex</taxon>
        <taxon>Cryphonectria</taxon>
    </lineage>
</organism>